<dbReference type="Proteomes" id="UP000593892">
    <property type="component" value="Chromosome"/>
</dbReference>
<dbReference type="InterPro" id="IPR036852">
    <property type="entry name" value="Peptidase_S8/S53_dom_sf"/>
</dbReference>
<dbReference type="GO" id="GO:0030246">
    <property type="term" value="F:carbohydrate binding"/>
    <property type="evidence" value="ECO:0007669"/>
    <property type="project" value="InterPro"/>
</dbReference>
<feature type="domain" description="Peptidase S8/S53" evidence="6">
    <location>
        <begin position="143"/>
        <end position="406"/>
    </location>
</feature>
<evidence type="ECO:0000256" key="2">
    <source>
        <dbReference type="ARBA" id="ARBA00022670"/>
    </source>
</evidence>
<keyword evidence="4 5" id="KW-0720">Serine protease</keyword>
<organism evidence="8 9">
    <name type="scientific">Paludibaculum fermentans</name>
    <dbReference type="NCBI Taxonomy" id="1473598"/>
    <lineage>
        <taxon>Bacteria</taxon>
        <taxon>Pseudomonadati</taxon>
        <taxon>Acidobacteriota</taxon>
        <taxon>Terriglobia</taxon>
        <taxon>Bryobacterales</taxon>
        <taxon>Bryobacteraceae</taxon>
        <taxon>Paludibaculum</taxon>
    </lineage>
</organism>
<dbReference type="PRINTS" id="PR00723">
    <property type="entry name" value="SUBTILISIN"/>
</dbReference>
<dbReference type="Pfam" id="PF22148">
    <property type="entry name" value="Fervidolysin_NPro-like"/>
    <property type="match status" value="1"/>
</dbReference>
<evidence type="ECO:0000256" key="5">
    <source>
        <dbReference type="PROSITE-ProRule" id="PRU01240"/>
    </source>
</evidence>
<dbReference type="Gene3D" id="3.40.50.200">
    <property type="entry name" value="Peptidase S8/S53 domain"/>
    <property type="match status" value="1"/>
</dbReference>
<name>A0A7S7NUL1_PALFE</name>
<feature type="active site" description="Charge relay system" evidence="5">
    <location>
        <position position="203"/>
    </location>
</feature>
<dbReference type="InterPro" id="IPR054399">
    <property type="entry name" value="Fervidolysin-like_N_prodom"/>
</dbReference>
<dbReference type="SUPFAM" id="SSF49452">
    <property type="entry name" value="Starch-binding domain-like"/>
    <property type="match status" value="1"/>
</dbReference>
<dbReference type="PROSITE" id="PS00138">
    <property type="entry name" value="SUBTILASE_SER"/>
    <property type="match status" value="1"/>
</dbReference>
<evidence type="ECO:0000256" key="3">
    <source>
        <dbReference type="ARBA" id="ARBA00022801"/>
    </source>
</evidence>
<dbReference type="InterPro" id="IPR023828">
    <property type="entry name" value="Peptidase_S8_Ser-AS"/>
</dbReference>
<evidence type="ECO:0000256" key="1">
    <source>
        <dbReference type="ARBA" id="ARBA00011073"/>
    </source>
</evidence>
<evidence type="ECO:0000313" key="9">
    <source>
        <dbReference type="Proteomes" id="UP000593892"/>
    </source>
</evidence>
<dbReference type="InterPro" id="IPR022398">
    <property type="entry name" value="Peptidase_S8_His-AS"/>
</dbReference>
<keyword evidence="9" id="KW-1185">Reference proteome</keyword>
<sequence>MRNPVRVLAAASLLSVSLWGGKLIAPGPDDVLTPDEVVIRLKPNGVISTVLAGFNNTVSVAAAQSNLNLYLLKVPSAVRDVILQQLAALNEVEYAEPNRIRTASGITPDDTSFATQWWLSKMQATAAWSIYPGRFPAAGAFGTRVRVAILDTGGNCTHPDFINSGGTGTDIGSGGQFNWALSQAFVATTAVGAACPWQDDHGHGTHVAGTVASATNNGTGVASLGFPAELVIFKVLNYQGNGNDFTIAQAITAAADAGARVISMSLGGTGYSQALQDAVNYAWNHDALVVAAAGNSNSSVLFYPGDANYAMGIGATDSADARASFSNFGFGLDVMAPGVSIYSTYLNGGYATLSGTSMATPNVSALAALILAATPNLSVDAVVQRIEMAADTTTANGLWDVYMGFGRINAYSALSGILPSKGGGGLVGQVVDPVGNAISSAAIGMGGLNGSTDANGLFRFANVPPATYTFTASGGGYPARSQTVVIPPGADTHVRLELGVSTGVFSGTIRDGATPLRNVVIQALSGGLVRQATVTDANGLYTLTVIAGTYDLRISAVGRSTRISAGAAVASGATTTVDFDMPALGTITGIVTNTSAAAVSGAQVTAYNTTDSGGASTAANGSYTTLALPAGTYTVVVSALNNLPLTVNDVVVADGVATPLNIQLTSTATVSGLTLSPTTIGGGGASAANTITLSAPAGSGGAVVTLTSNKQQAAMPPATVTVPAGATISNPFTITTSAVAVNTLATISATLGGVTKTANLTVVPYLVSALYLSPTTVGGGATTTANRAQLNVAAPPGGAVLTLASNTPGVTVPPTVNVAAGALLSDYFSITTTALAAPVQVIITATYGTASKTATLTVNPTSLISFTAAPLTTAGGKALSSASVKLDSPAPAGGAVVQLSSSDPSVQLPATVTIPAGATVSANIPITTSIVSVTTQAVLTATYAGGSKTVTITVTPPALSAFSLAATIAGGKPITNALVTITGPAPVGGLAVTLASSDPAVTPPATITVPAGTTTSGYFQIPTSTVAAPVSVTITAVAGGVTKTATVNVKPSALLTLTASPTTLTGGKPITSTVTLDGPAGPTGAVVTLSSTDPSVKPPATVTVPAGATTSGNFTVPTSYVSASTSVTLTATLDGNSKTAALTVKPAALLTFSASPLSVSGGKPITSATVTLDGPAGPAGAVVTLVSSDPSVTPPASVTVPAGATASAAFSMPTSNVSVLTAVTVTATYSGVSKAVALTIKPPALNTLTISPVLITGGKPITTASLSLDGPAGPSGATIALTSTVPSVVPPSTVLVPAGATSSGNFTINTVWVASNTPATVTATYAGISKSVIVTVKPPALSGFSVAPATLSGGKPFTAASLTLDGPAGPGGAVITLASSDPSVTPPPTFTIPAGATTSGNFSLPTSAVSTTVSVTLTATLGGASKTVVVTVKPTALAGLSITPTTISGGKVITAGVVTLDGPAPPGGASVTVQSSSPSATPPATVTVPAGATSSAYFSIATNWVTSNDVAVITASYGGVSKTVNVTVKPTDLSTFSVAPVSAKGGTKITVGLTLDGPAAAGGVAISLASSNPAVPLPATLLVPAGATSASLSVTTSAVAASTPVTLTASYGSVIKTATVTLTP</sequence>
<dbReference type="SUPFAM" id="SSF52743">
    <property type="entry name" value="Subtilisin-like"/>
    <property type="match status" value="1"/>
</dbReference>
<accession>A0A7S7NUL1</accession>
<dbReference type="InterPro" id="IPR000209">
    <property type="entry name" value="Peptidase_S8/S53_dom"/>
</dbReference>
<dbReference type="GO" id="GO:0006508">
    <property type="term" value="P:proteolysis"/>
    <property type="evidence" value="ECO:0007669"/>
    <property type="project" value="UniProtKB-KW"/>
</dbReference>
<dbReference type="Pfam" id="PF13620">
    <property type="entry name" value="CarboxypepD_reg"/>
    <property type="match status" value="3"/>
</dbReference>
<gene>
    <name evidence="8" type="ORF">IRI77_09190</name>
</gene>
<dbReference type="GO" id="GO:0004252">
    <property type="term" value="F:serine-type endopeptidase activity"/>
    <property type="evidence" value="ECO:0007669"/>
    <property type="project" value="UniProtKB-UniRule"/>
</dbReference>
<keyword evidence="3 5" id="KW-0378">Hydrolase</keyword>
<comment type="similarity">
    <text evidence="1 5">Belongs to the peptidase S8 family.</text>
</comment>
<dbReference type="InterPro" id="IPR008969">
    <property type="entry name" value="CarboxyPept-like_regulatory"/>
</dbReference>
<dbReference type="KEGG" id="pfer:IRI77_09190"/>
<feature type="active site" description="Charge relay system" evidence="5">
    <location>
        <position position="151"/>
    </location>
</feature>
<dbReference type="SUPFAM" id="SSF49464">
    <property type="entry name" value="Carboxypeptidase regulatory domain-like"/>
    <property type="match status" value="2"/>
</dbReference>
<dbReference type="RefSeq" id="WP_194451775.1">
    <property type="nucleotide sequence ID" value="NZ_CP063849.1"/>
</dbReference>
<dbReference type="Gene3D" id="2.60.40.1120">
    <property type="entry name" value="Carboxypeptidase-like, regulatory domain"/>
    <property type="match status" value="3"/>
</dbReference>
<feature type="active site" description="Charge relay system" evidence="5">
    <location>
        <position position="357"/>
    </location>
</feature>
<evidence type="ECO:0000259" key="6">
    <source>
        <dbReference type="Pfam" id="PF00082"/>
    </source>
</evidence>
<proteinExistence type="inferred from homology"/>
<evidence type="ECO:0000256" key="4">
    <source>
        <dbReference type="ARBA" id="ARBA00022825"/>
    </source>
</evidence>
<protein>
    <submittedName>
        <fullName evidence="8">S8 family serine peptidase</fullName>
    </submittedName>
</protein>
<feature type="domain" description="Fervidolysin-like N-terminal prodomain" evidence="7">
    <location>
        <begin position="33"/>
        <end position="98"/>
    </location>
</feature>
<dbReference type="PROSITE" id="PS00137">
    <property type="entry name" value="SUBTILASE_HIS"/>
    <property type="match status" value="1"/>
</dbReference>
<dbReference type="PANTHER" id="PTHR43806:SF11">
    <property type="entry name" value="CEREVISIN-RELATED"/>
    <property type="match status" value="1"/>
</dbReference>
<keyword evidence="2 5" id="KW-0645">Protease</keyword>
<dbReference type="PANTHER" id="PTHR43806">
    <property type="entry name" value="PEPTIDASE S8"/>
    <property type="match status" value="1"/>
</dbReference>
<dbReference type="Pfam" id="PF00082">
    <property type="entry name" value="Peptidase_S8"/>
    <property type="match status" value="1"/>
</dbReference>
<evidence type="ECO:0000313" key="8">
    <source>
        <dbReference type="EMBL" id="QOY90110.1"/>
    </source>
</evidence>
<dbReference type="EMBL" id="CP063849">
    <property type="protein sequence ID" value="QOY90110.1"/>
    <property type="molecule type" value="Genomic_DNA"/>
</dbReference>
<evidence type="ECO:0000259" key="7">
    <source>
        <dbReference type="Pfam" id="PF22148"/>
    </source>
</evidence>
<reference evidence="8 9" key="1">
    <citation type="submission" date="2020-10" db="EMBL/GenBank/DDBJ databases">
        <title>Complete genome sequence of Paludibaculum fermentans P105T, a facultatively anaerobic acidobacterium capable of dissimilatory Fe(III) reduction.</title>
        <authorList>
            <person name="Dedysh S.N."/>
            <person name="Beletsky A.V."/>
            <person name="Kulichevskaya I.S."/>
            <person name="Mardanov A.V."/>
            <person name="Ravin N.V."/>
        </authorList>
    </citation>
    <scope>NUCLEOTIDE SEQUENCE [LARGE SCALE GENOMIC DNA]</scope>
    <source>
        <strain evidence="8 9">P105</strain>
    </source>
</reference>
<dbReference type="InterPro" id="IPR013784">
    <property type="entry name" value="Carb-bd-like_fold"/>
</dbReference>
<dbReference type="InterPro" id="IPR015500">
    <property type="entry name" value="Peptidase_S8_subtilisin-rel"/>
</dbReference>
<dbReference type="PROSITE" id="PS51892">
    <property type="entry name" value="SUBTILASE"/>
    <property type="match status" value="1"/>
</dbReference>
<dbReference type="InterPro" id="IPR050131">
    <property type="entry name" value="Peptidase_S8_subtilisin-like"/>
</dbReference>